<comment type="subcellular location">
    <subcellularLocation>
        <location evidence="1">Nucleus</location>
    </subcellularLocation>
</comment>
<feature type="domain" description="BHLH" evidence="8">
    <location>
        <begin position="57"/>
        <end position="107"/>
    </location>
</feature>
<keyword evidence="5" id="KW-0539">Nucleus</keyword>
<feature type="region of interest" description="Disordered" evidence="7">
    <location>
        <begin position="1"/>
        <end position="24"/>
    </location>
</feature>
<keyword evidence="10" id="KW-1185">Reference proteome</keyword>
<evidence type="ECO:0000256" key="2">
    <source>
        <dbReference type="ARBA" id="ARBA00023015"/>
    </source>
</evidence>
<feature type="compositionally biased region" description="Low complexity" evidence="7">
    <location>
        <begin position="7"/>
        <end position="18"/>
    </location>
</feature>
<keyword evidence="2" id="KW-0805">Transcription regulation</keyword>
<keyword evidence="3" id="KW-0238">DNA-binding</keyword>
<evidence type="ECO:0000313" key="9">
    <source>
        <dbReference type="EMBL" id="WVZ24666.1"/>
    </source>
</evidence>
<accession>A0AAQ3PBC9</accession>
<name>A0AAQ3PBC9_VIGMU</name>
<evidence type="ECO:0000256" key="5">
    <source>
        <dbReference type="ARBA" id="ARBA00023242"/>
    </source>
</evidence>
<dbReference type="SMART" id="SM00353">
    <property type="entry name" value="HLH"/>
    <property type="match status" value="1"/>
</dbReference>
<dbReference type="SUPFAM" id="SSF47459">
    <property type="entry name" value="HLH, helix-loop-helix DNA-binding domain"/>
    <property type="match status" value="1"/>
</dbReference>
<dbReference type="InterPro" id="IPR036638">
    <property type="entry name" value="HLH_DNA-bd_sf"/>
</dbReference>
<dbReference type="CDD" id="cd11393">
    <property type="entry name" value="bHLH_AtbHLH_like"/>
    <property type="match status" value="1"/>
</dbReference>
<dbReference type="GO" id="GO:0005634">
    <property type="term" value="C:nucleus"/>
    <property type="evidence" value="ECO:0007669"/>
    <property type="project" value="UniProtKB-SubCell"/>
</dbReference>
<sequence length="236" mass="26374">MDFLLENNTDTSSSSNRSNEIKTNQNLVVNTMSNEDVVDENEKKIITSGEESYDPETNNEMHLSIERGRRKKMKEMFNDLSALLPQLPSKADKATIVKEAVDYIKVLQETLEKLERKKEERAQHVLQQIMGTSCSAGSVSQKQKGFDKTWAASNMVLNIRGNEAQFSICSVHKPGLMTMIASVLEKHNIELISATISANGNGSTCMIQVHGKQASDANSMEETYRKAAEEIMPWIS</sequence>
<dbReference type="AlphaFoldDB" id="A0AAQ3PBC9"/>
<dbReference type="Gene3D" id="4.10.280.10">
    <property type="entry name" value="Helix-loop-helix DNA-binding domain"/>
    <property type="match status" value="1"/>
</dbReference>
<dbReference type="InterPro" id="IPR044278">
    <property type="entry name" value="BHLH95-like"/>
</dbReference>
<evidence type="ECO:0000259" key="8">
    <source>
        <dbReference type="PROSITE" id="PS50888"/>
    </source>
</evidence>
<dbReference type="PROSITE" id="PS50888">
    <property type="entry name" value="BHLH"/>
    <property type="match status" value="1"/>
</dbReference>
<dbReference type="GO" id="GO:0046983">
    <property type="term" value="F:protein dimerization activity"/>
    <property type="evidence" value="ECO:0007669"/>
    <property type="project" value="InterPro"/>
</dbReference>
<dbReference type="InterPro" id="IPR011598">
    <property type="entry name" value="bHLH_dom"/>
</dbReference>
<dbReference type="PANTHER" id="PTHR46772">
    <property type="entry name" value="BHLH DOMAIN-CONTAINING PROTEIN"/>
    <property type="match status" value="1"/>
</dbReference>
<evidence type="ECO:0000256" key="4">
    <source>
        <dbReference type="ARBA" id="ARBA00023163"/>
    </source>
</evidence>
<gene>
    <name evidence="9" type="ORF">V8G54_003210</name>
</gene>
<protein>
    <recommendedName>
        <fullName evidence="8">BHLH domain-containing protein</fullName>
    </recommendedName>
</protein>
<dbReference type="Pfam" id="PF00010">
    <property type="entry name" value="HLH"/>
    <property type="match status" value="1"/>
</dbReference>
<reference evidence="9 10" key="1">
    <citation type="journal article" date="2023" name="Life. Sci Alliance">
        <title>Evolutionary insights into 3D genome organization and epigenetic landscape of Vigna mungo.</title>
        <authorList>
            <person name="Junaid A."/>
            <person name="Singh B."/>
            <person name="Bhatia S."/>
        </authorList>
    </citation>
    <scope>NUCLEOTIDE SEQUENCE [LARGE SCALE GENOMIC DNA]</scope>
    <source>
        <strain evidence="9">Urdbean</strain>
    </source>
</reference>
<proteinExistence type="predicted"/>
<dbReference type="EMBL" id="CP144700">
    <property type="protein sequence ID" value="WVZ24666.1"/>
    <property type="molecule type" value="Genomic_DNA"/>
</dbReference>
<dbReference type="InterPro" id="IPR045239">
    <property type="entry name" value="bHLH95_bHLH"/>
</dbReference>
<dbReference type="GO" id="GO:0009960">
    <property type="term" value="P:endosperm development"/>
    <property type="evidence" value="ECO:0007669"/>
    <property type="project" value="InterPro"/>
</dbReference>
<evidence type="ECO:0000256" key="7">
    <source>
        <dbReference type="SAM" id="MobiDB-lite"/>
    </source>
</evidence>
<dbReference type="GO" id="GO:0003677">
    <property type="term" value="F:DNA binding"/>
    <property type="evidence" value="ECO:0007669"/>
    <property type="project" value="UniProtKB-KW"/>
</dbReference>
<organism evidence="9 10">
    <name type="scientific">Vigna mungo</name>
    <name type="common">Black gram</name>
    <name type="synonym">Phaseolus mungo</name>
    <dbReference type="NCBI Taxonomy" id="3915"/>
    <lineage>
        <taxon>Eukaryota</taxon>
        <taxon>Viridiplantae</taxon>
        <taxon>Streptophyta</taxon>
        <taxon>Embryophyta</taxon>
        <taxon>Tracheophyta</taxon>
        <taxon>Spermatophyta</taxon>
        <taxon>Magnoliopsida</taxon>
        <taxon>eudicotyledons</taxon>
        <taxon>Gunneridae</taxon>
        <taxon>Pentapetalae</taxon>
        <taxon>rosids</taxon>
        <taxon>fabids</taxon>
        <taxon>Fabales</taxon>
        <taxon>Fabaceae</taxon>
        <taxon>Papilionoideae</taxon>
        <taxon>50 kb inversion clade</taxon>
        <taxon>NPAAA clade</taxon>
        <taxon>indigoferoid/millettioid clade</taxon>
        <taxon>Phaseoleae</taxon>
        <taxon>Vigna</taxon>
    </lineage>
</organism>
<evidence type="ECO:0000313" key="10">
    <source>
        <dbReference type="Proteomes" id="UP001374535"/>
    </source>
</evidence>
<dbReference type="GO" id="GO:0003700">
    <property type="term" value="F:DNA-binding transcription factor activity"/>
    <property type="evidence" value="ECO:0007669"/>
    <property type="project" value="InterPro"/>
</dbReference>
<feature type="coiled-coil region" evidence="6">
    <location>
        <begin position="97"/>
        <end position="127"/>
    </location>
</feature>
<dbReference type="PANTHER" id="PTHR46772:SF8">
    <property type="entry name" value="TRANSCRIPTION FACTOR BHLH95"/>
    <property type="match status" value="1"/>
</dbReference>
<evidence type="ECO:0000256" key="6">
    <source>
        <dbReference type="SAM" id="Coils"/>
    </source>
</evidence>
<keyword evidence="4" id="KW-0804">Transcription</keyword>
<keyword evidence="6" id="KW-0175">Coiled coil</keyword>
<evidence type="ECO:0000256" key="1">
    <source>
        <dbReference type="ARBA" id="ARBA00004123"/>
    </source>
</evidence>
<dbReference type="Proteomes" id="UP001374535">
    <property type="component" value="Chromosome 1"/>
</dbReference>
<evidence type="ECO:0000256" key="3">
    <source>
        <dbReference type="ARBA" id="ARBA00023125"/>
    </source>
</evidence>